<dbReference type="Proteomes" id="UP000499080">
    <property type="component" value="Unassembled WGS sequence"/>
</dbReference>
<proteinExistence type="predicted"/>
<gene>
    <name evidence="1" type="ORF">AVEN_257731_1</name>
</gene>
<sequence length="186" mass="20537">MHCPNRAESEFDAEPSVEVMEEFHTHCGYCGYSIRQEDEMYALECGCCFHLLCMLDVLRAVSRGKCERDGLGCVSCRLSRYYVGGCPALHAFGGRVRDAVAICGFLESGNTARVAVRVSSSLEIKGDAGFAKHAKGLELHPVQVVERGRVVRKTLRFGRNASRVECLKEQAGNGGFEREHTEENTS</sequence>
<evidence type="ECO:0000313" key="2">
    <source>
        <dbReference type="Proteomes" id="UP000499080"/>
    </source>
</evidence>
<organism evidence="1 2">
    <name type="scientific">Araneus ventricosus</name>
    <name type="common">Orbweaver spider</name>
    <name type="synonym">Epeira ventricosa</name>
    <dbReference type="NCBI Taxonomy" id="182803"/>
    <lineage>
        <taxon>Eukaryota</taxon>
        <taxon>Metazoa</taxon>
        <taxon>Ecdysozoa</taxon>
        <taxon>Arthropoda</taxon>
        <taxon>Chelicerata</taxon>
        <taxon>Arachnida</taxon>
        <taxon>Araneae</taxon>
        <taxon>Araneomorphae</taxon>
        <taxon>Entelegynae</taxon>
        <taxon>Araneoidea</taxon>
        <taxon>Araneidae</taxon>
        <taxon>Araneus</taxon>
    </lineage>
</organism>
<evidence type="ECO:0000313" key="1">
    <source>
        <dbReference type="EMBL" id="GBN13164.1"/>
    </source>
</evidence>
<comment type="caution">
    <text evidence="1">The sequence shown here is derived from an EMBL/GenBank/DDBJ whole genome shotgun (WGS) entry which is preliminary data.</text>
</comment>
<dbReference type="EMBL" id="BGPR01005754">
    <property type="protein sequence ID" value="GBN13164.1"/>
    <property type="molecule type" value="Genomic_DNA"/>
</dbReference>
<reference evidence="1 2" key="1">
    <citation type="journal article" date="2019" name="Sci. Rep.">
        <title>Orb-weaving spider Araneus ventricosus genome elucidates the spidroin gene catalogue.</title>
        <authorList>
            <person name="Kono N."/>
            <person name="Nakamura H."/>
            <person name="Ohtoshi R."/>
            <person name="Moran D.A.P."/>
            <person name="Shinohara A."/>
            <person name="Yoshida Y."/>
            <person name="Fujiwara M."/>
            <person name="Mori M."/>
            <person name="Tomita M."/>
            <person name="Arakawa K."/>
        </authorList>
    </citation>
    <scope>NUCLEOTIDE SEQUENCE [LARGE SCALE GENOMIC DNA]</scope>
</reference>
<name>A0A4Y2LF36_ARAVE</name>
<keyword evidence="2" id="KW-1185">Reference proteome</keyword>
<dbReference type="AlphaFoldDB" id="A0A4Y2LF36"/>
<protein>
    <submittedName>
        <fullName evidence="1">Uncharacterized protein</fullName>
    </submittedName>
</protein>
<accession>A0A4Y2LF36</accession>
<dbReference type="OrthoDB" id="8062037at2759"/>